<keyword evidence="1" id="KW-0472">Membrane</keyword>
<protein>
    <submittedName>
        <fullName evidence="2">Uncharacterized protein</fullName>
    </submittedName>
</protein>
<feature type="transmembrane region" description="Helical" evidence="1">
    <location>
        <begin position="20"/>
        <end position="38"/>
    </location>
</feature>
<gene>
    <name evidence="2" type="ORF">AVDCRST_MAG31-2044</name>
</gene>
<evidence type="ECO:0000313" key="2">
    <source>
        <dbReference type="EMBL" id="CAA9527305.1"/>
    </source>
</evidence>
<keyword evidence="1" id="KW-0812">Transmembrane</keyword>
<sequence length="39" mass="4279">MRFFPDLDAVRLHRRSLMGVTAASAIFWTMLLAAGAALT</sequence>
<evidence type="ECO:0000256" key="1">
    <source>
        <dbReference type="SAM" id="Phobius"/>
    </source>
</evidence>
<organism evidence="2">
    <name type="scientific">uncultured Sphingomonas sp</name>
    <dbReference type="NCBI Taxonomy" id="158754"/>
    <lineage>
        <taxon>Bacteria</taxon>
        <taxon>Pseudomonadati</taxon>
        <taxon>Pseudomonadota</taxon>
        <taxon>Alphaproteobacteria</taxon>
        <taxon>Sphingomonadales</taxon>
        <taxon>Sphingomonadaceae</taxon>
        <taxon>Sphingomonas</taxon>
        <taxon>environmental samples</taxon>
    </lineage>
</organism>
<proteinExistence type="predicted"/>
<name>A0A6J4TMR8_9SPHN</name>
<dbReference type="AlphaFoldDB" id="A0A6J4TMR8"/>
<keyword evidence="1" id="KW-1133">Transmembrane helix</keyword>
<reference evidence="2" key="1">
    <citation type="submission" date="2020-02" db="EMBL/GenBank/DDBJ databases">
        <authorList>
            <person name="Meier V. D."/>
        </authorList>
    </citation>
    <scope>NUCLEOTIDE SEQUENCE</scope>
    <source>
        <strain evidence="2">AVDCRST_MAG31</strain>
    </source>
</reference>
<accession>A0A6J4TMR8</accession>
<dbReference type="EMBL" id="CADCWA010000161">
    <property type="protein sequence ID" value="CAA9527305.1"/>
    <property type="molecule type" value="Genomic_DNA"/>
</dbReference>